<dbReference type="RefSeq" id="WP_344691632.1">
    <property type="nucleotide sequence ID" value="NZ_BAABBF010000001.1"/>
</dbReference>
<evidence type="ECO:0000313" key="2">
    <source>
        <dbReference type="Proteomes" id="UP001500523"/>
    </source>
</evidence>
<accession>A0ABP7CXM6</accession>
<dbReference type="Proteomes" id="UP001500523">
    <property type="component" value="Unassembled WGS sequence"/>
</dbReference>
<sequence length="77" mass="8211">MEPMFFVMAILGCGDGNGQCTDARIVPTHYTTMAQCRAALPTQLAANTDVPFPVIGADCRRNGVEMAQAVGKPRNRG</sequence>
<protein>
    <recommendedName>
        <fullName evidence="3">Lipoprotein</fullName>
    </recommendedName>
</protein>
<evidence type="ECO:0008006" key="3">
    <source>
        <dbReference type="Google" id="ProtNLM"/>
    </source>
</evidence>
<reference evidence="2" key="1">
    <citation type="journal article" date="2019" name="Int. J. Syst. Evol. Microbiol.">
        <title>The Global Catalogue of Microorganisms (GCM) 10K type strain sequencing project: providing services to taxonomists for standard genome sequencing and annotation.</title>
        <authorList>
            <consortium name="The Broad Institute Genomics Platform"/>
            <consortium name="The Broad Institute Genome Sequencing Center for Infectious Disease"/>
            <person name="Wu L."/>
            <person name="Ma J."/>
        </authorList>
    </citation>
    <scope>NUCLEOTIDE SEQUENCE [LARGE SCALE GENOMIC DNA]</scope>
    <source>
        <strain evidence="2">JCM 17498</strain>
    </source>
</reference>
<organism evidence="1 2">
    <name type="scientific">Sphingomonas cynarae</name>
    <dbReference type="NCBI Taxonomy" id="930197"/>
    <lineage>
        <taxon>Bacteria</taxon>
        <taxon>Pseudomonadati</taxon>
        <taxon>Pseudomonadota</taxon>
        <taxon>Alphaproteobacteria</taxon>
        <taxon>Sphingomonadales</taxon>
        <taxon>Sphingomonadaceae</taxon>
        <taxon>Sphingomonas</taxon>
    </lineage>
</organism>
<name>A0ABP7CXM6_9SPHN</name>
<keyword evidence="2" id="KW-1185">Reference proteome</keyword>
<dbReference type="EMBL" id="BAABBF010000001">
    <property type="protein sequence ID" value="GAA3696070.1"/>
    <property type="molecule type" value="Genomic_DNA"/>
</dbReference>
<evidence type="ECO:0000313" key="1">
    <source>
        <dbReference type="EMBL" id="GAA3696070.1"/>
    </source>
</evidence>
<gene>
    <name evidence="1" type="ORF">GCM10022268_03320</name>
</gene>
<comment type="caution">
    <text evidence="1">The sequence shown here is derived from an EMBL/GenBank/DDBJ whole genome shotgun (WGS) entry which is preliminary data.</text>
</comment>
<proteinExistence type="predicted"/>